<feature type="domain" description="PAS" evidence="6">
    <location>
        <begin position="129"/>
        <end position="179"/>
    </location>
</feature>
<dbReference type="CDD" id="cd11386">
    <property type="entry name" value="MCP_signal"/>
    <property type="match status" value="1"/>
</dbReference>
<dbReference type="SUPFAM" id="SSF55785">
    <property type="entry name" value="PYP-like sensor domain (PAS domain)"/>
    <property type="match status" value="1"/>
</dbReference>
<reference evidence="7 8" key="1">
    <citation type="submission" date="2018-10" db="EMBL/GenBank/DDBJ databases">
        <title>Natrarchaeobius chitinivorans gen. nov., sp. nov., and Natrarchaeobius haloalkaliphilus sp. nov., alkaliphilic, chitin-utilizing haloarchaea from hypersaline alkaline lakes.</title>
        <authorList>
            <person name="Sorokin D.Y."/>
            <person name="Elcheninov A.G."/>
            <person name="Kostrikina N.A."/>
            <person name="Bale N.J."/>
            <person name="Sinninghe Damste J.S."/>
            <person name="Khijniak T.V."/>
            <person name="Kublanov I.V."/>
            <person name="Toshchakov S.V."/>
        </authorList>
    </citation>
    <scope>NUCLEOTIDE SEQUENCE [LARGE SCALE GENOMIC DNA]</scope>
    <source>
        <strain evidence="7 8">AArcht-Sl</strain>
    </source>
</reference>
<dbReference type="PROSITE" id="PS50112">
    <property type="entry name" value="PAS"/>
    <property type="match status" value="1"/>
</dbReference>
<dbReference type="InterPro" id="IPR035965">
    <property type="entry name" value="PAS-like_dom_sf"/>
</dbReference>
<evidence type="ECO:0000256" key="4">
    <source>
        <dbReference type="SAM" id="MobiDB-lite"/>
    </source>
</evidence>
<feature type="domain" description="Methyl-accepting transducer" evidence="5">
    <location>
        <begin position="320"/>
        <end position="556"/>
    </location>
</feature>
<dbReference type="InterPro" id="IPR004089">
    <property type="entry name" value="MCPsignal_dom"/>
</dbReference>
<dbReference type="AlphaFoldDB" id="A0A3N6MR57"/>
<dbReference type="PANTHER" id="PTHR32089">
    <property type="entry name" value="METHYL-ACCEPTING CHEMOTAXIS PROTEIN MCPB"/>
    <property type="match status" value="1"/>
</dbReference>
<keyword evidence="8" id="KW-1185">Reference proteome</keyword>
<dbReference type="GO" id="GO:0016020">
    <property type="term" value="C:membrane"/>
    <property type="evidence" value="ECO:0007669"/>
    <property type="project" value="InterPro"/>
</dbReference>
<evidence type="ECO:0000313" key="7">
    <source>
        <dbReference type="EMBL" id="RQG86723.1"/>
    </source>
</evidence>
<gene>
    <name evidence="7" type="ORF">EA462_16435</name>
</gene>
<dbReference type="InterPro" id="IPR004090">
    <property type="entry name" value="Chemotax_Me-accpt_rcpt"/>
</dbReference>
<dbReference type="SUPFAM" id="SSF58104">
    <property type="entry name" value="Methyl-accepting chemotaxis protein (MCP) signaling domain"/>
    <property type="match status" value="1"/>
</dbReference>
<evidence type="ECO:0000256" key="2">
    <source>
        <dbReference type="ARBA" id="ARBA00029447"/>
    </source>
</evidence>
<evidence type="ECO:0000259" key="5">
    <source>
        <dbReference type="PROSITE" id="PS50111"/>
    </source>
</evidence>
<dbReference type="Proteomes" id="UP000273828">
    <property type="component" value="Unassembled WGS sequence"/>
</dbReference>
<comment type="caution">
    <text evidence="7">The sequence shown here is derived from an EMBL/GenBank/DDBJ whole genome shotgun (WGS) entry which is preliminary data.</text>
</comment>
<sequence>MRVGLDFPAGRSGVDCNVAHGLVGSFDSHERHRTDAIDAITDVCDPSRVASVSETPEEAVELVRERLVERLESELPVRSPTDNSRLDTATPHNVVRPLYTDGGTSIADGDGEPLERSHERDLPISLGYAFDRIDTPIFTIGRDRRVIHWNAALEQLSGVSEPEAQSKEMASQAMYPDDRRQKLLADKVLEAPRTAHEQFDIERAEANGIPVYRDETQFVAQDGSERHIRFSAVALYRDEELVGVAEMVTDRTEDVMRAIEMEALVEELESTVSAIMDGDKSARATFSGDGHVDQSLVAVQDELNALADQFEQLSTHVVEQVEDLERSAESVTETTVGISDAVVEQSERMQTVDDEVADLSATIEEIASTADEIERSGVQAEELVESGQNAADHALTAMNDLDETTDAVRDDVEQLHDRITEIDEIVAVIDEIADQTNLLALNANIQAARSNDTTDGFLVIANEIKSLAEESKEHAEDIEATVRTIQSDASGAVDEIADASMVVDDGIEQVETVQQRFESIVDAVQETSQGIQEISTATDTQAASTNEIATMVDQASRNADAVATDVRTIPELTESQRNQIADIRSSLERYTV</sequence>
<dbReference type="GO" id="GO:0004888">
    <property type="term" value="F:transmembrane signaling receptor activity"/>
    <property type="evidence" value="ECO:0007669"/>
    <property type="project" value="InterPro"/>
</dbReference>
<dbReference type="PROSITE" id="PS50111">
    <property type="entry name" value="CHEMOTAXIS_TRANSDUC_2"/>
    <property type="match status" value="1"/>
</dbReference>
<dbReference type="InterPro" id="IPR013656">
    <property type="entry name" value="PAS_4"/>
</dbReference>
<dbReference type="PANTHER" id="PTHR32089:SF112">
    <property type="entry name" value="LYSOZYME-LIKE PROTEIN-RELATED"/>
    <property type="match status" value="1"/>
</dbReference>
<keyword evidence="1 3" id="KW-0807">Transducer</keyword>
<accession>A0A3N6MR57</accession>
<evidence type="ECO:0000256" key="3">
    <source>
        <dbReference type="PROSITE-ProRule" id="PRU00284"/>
    </source>
</evidence>
<feature type="region of interest" description="Disordered" evidence="4">
    <location>
        <begin position="75"/>
        <end position="118"/>
    </location>
</feature>
<feature type="compositionally biased region" description="Polar residues" evidence="4">
    <location>
        <begin position="80"/>
        <end position="91"/>
    </location>
</feature>
<dbReference type="SMART" id="SM00283">
    <property type="entry name" value="MA"/>
    <property type="match status" value="1"/>
</dbReference>
<dbReference type="Pfam" id="PF08448">
    <property type="entry name" value="PAS_4"/>
    <property type="match status" value="1"/>
</dbReference>
<dbReference type="EMBL" id="REFY01000007">
    <property type="protein sequence ID" value="RQG86723.1"/>
    <property type="molecule type" value="Genomic_DNA"/>
</dbReference>
<dbReference type="Gene3D" id="1.10.287.950">
    <property type="entry name" value="Methyl-accepting chemotaxis protein"/>
    <property type="match status" value="1"/>
</dbReference>
<dbReference type="GO" id="GO:0006935">
    <property type="term" value="P:chemotaxis"/>
    <property type="evidence" value="ECO:0007669"/>
    <property type="project" value="InterPro"/>
</dbReference>
<organism evidence="7 8">
    <name type="scientific">Natrarchaeobius halalkaliphilus</name>
    <dbReference type="NCBI Taxonomy" id="1679091"/>
    <lineage>
        <taxon>Archaea</taxon>
        <taxon>Methanobacteriati</taxon>
        <taxon>Methanobacteriota</taxon>
        <taxon>Stenosarchaea group</taxon>
        <taxon>Halobacteria</taxon>
        <taxon>Halobacteriales</taxon>
        <taxon>Natrialbaceae</taxon>
        <taxon>Natrarchaeobius</taxon>
    </lineage>
</organism>
<evidence type="ECO:0000256" key="1">
    <source>
        <dbReference type="ARBA" id="ARBA00023224"/>
    </source>
</evidence>
<name>A0A3N6MR57_9EURY</name>
<dbReference type="InterPro" id="IPR000014">
    <property type="entry name" value="PAS"/>
</dbReference>
<dbReference type="Pfam" id="PF00015">
    <property type="entry name" value="MCPsignal"/>
    <property type="match status" value="1"/>
</dbReference>
<dbReference type="PRINTS" id="PR00260">
    <property type="entry name" value="CHEMTRNSDUCR"/>
</dbReference>
<dbReference type="Gene3D" id="3.30.450.20">
    <property type="entry name" value="PAS domain"/>
    <property type="match status" value="1"/>
</dbReference>
<dbReference type="GO" id="GO:0007165">
    <property type="term" value="P:signal transduction"/>
    <property type="evidence" value="ECO:0007669"/>
    <property type="project" value="UniProtKB-KW"/>
</dbReference>
<comment type="similarity">
    <text evidence="2">Belongs to the methyl-accepting chemotaxis (MCP) protein family.</text>
</comment>
<evidence type="ECO:0000313" key="8">
    <source>
        <dbReference type="Proteomes" id="UP000273828"/>
    </source>
</evidence>
<evidence type="ECO:0000259" key="6">
    <source>
        <dbReference type="PROSITE" id="PS50112"/>
    </source>
</evidence>
<protein>
    <submittedName>
        <fullName evidence="7">PAS domain-containing protein</fullName>
    </submittedName>
</protein>
<proteinExistence type="inferred from homology"/>